<dbReference type="CDD" id="cd16343">
    <property type="entry name" value="LMWPTP"/>
    <property type="match status" value="1"/>
</dbReference>
<dbReference type="FunFam" id="3.40.50.2300:FF:000113">
    <property type="entry name" value="Low molecular weight protein-tyrosine-phosphatase"/>
    <property type="match status" value="1"/>
</dbReference>
<dbReference type="InterPro" id="IPR050438">
    <property type="entry name" value="LMW_PTPase"/>
</dbReference>
<evidence type="ECO:0000259" key="5">
    <source>
        <dbReference type="SMART" id="SM00226"/>
    </source>
</evidence>
<dbReference type="PANTHER" id="PTHR11717:SF7">
    <property type="entry name" value="LOW MOLECULAR WEIGHT PHOSPHOTYROSINE PROTEIN PHOSPHATASE"/>
    <property type="match status" value="1"/>
</dbReference>
<dbReference type="EMBL" id="UOGG01000085">
    <property type="protein sequence ID" value="VAX29595.1"/>
    <property type="molecule type" value="Genomic_DNA"/>
</dbReference>
<dbReference type="PANTHER" id="PTHR11717">
    <property type="entry name" value="LOW MOLECULAR WEIGHT PROTEIN TYROSINE PHOSPHATASE"/>
    <property type="match status" value="1"/>
</dbReference>
<evidence type="ECO:0000313" key="6">
    <source>
        <dbReference type="EMBL" id="VAX29595.1"/>
    </source>
</evidence>
<proteinExistence type="inferred from homology"/>
<evidence type="ECO:0000256" key="3">
    <source>
        <dbReference type="ARBA" id="ARBA00022801"/>
    </source>
</evidence>
<dbReference type="GO" id="GO:0004725">
    <property type="term" value="F:protein tyrosine phosphatase activity"/>
    <property type="evidence" value="ECO:0007669"/>
    <property type="project" value="UniProtKB-EC"/>
</dbReference>
<gene>
    <name evidence="6" type="ORF">MNBD_NITROSPINAE05-1131</name>
</gene>
<evidence type="ECO:0000256" key="2">
    <source>
        <dbReference type="ARBA" id="ARBA00013064"/>
    </source>
</evidence>
<sequence>MIKVCFVCLGNICRSPLAQGVFEKLVSDEGLEDRILIASAGTGHWHVGSPPDERMQETANKHGVQLNSRGRQFQPADFFDFDLILAMDASNLSLLKQMCPDPEKMENLKLFRSFDPDSNGDLNVPDPYYGGGKGFEIVYAIVNRTCPRILESLKARADFKA</sequence>
<accession>A0A3B1DD09</accession>
<dbReference type="SMART" id="SM00226">
    <property type="entry name" value="LMWPc"/>
    <property type="match status" value="1"/>
</dbReference>
<protein>
    <recommendedName>
        <fullName evidence="2">protein-tyrosine-phosphatase</fullName>
        <ecNumber evidence="2">3.1.3.48</ecNumber>
    </recommendedName>
</protein>
<dbReference type="PRINTS" id="PR00719">
    <property type="entry name" value="LMWPTPASE"/>
</dbReference>
<reference evidence="6" key="1">
    <citation type="submission" date="2018-06" db="EMBL/GenBank/DDBJ databases">
        <authorList>
            <person name="Zhirakovskaya E."/>
        </authorList>
    </citation>
    <scope>NUCLEOTIDE SEQUENCE</scope>
</reference>
<keyword evidence="4" id="KW-0904">Protein phosphatase</keyword>
<dbReference type="SUPFAM" id="SSF52788">
    <property type="entry name" value="Phosphotyrosine protein phosphatases I"/>
    <property type="match status" value="1"/>
</dbReference>
<organism evidence="6">
    <name type="scientific">hydrothermal vent metagenome</name>
    <dbReference type="NCBI Taxonomy" id="652676"/>
    <lineage>
        <taxon>unclassified sequences</taxon>
        <taxon>metagenomes</taxon>
        <taxon>ecological metagenomes</taxon>
    </lineage>
</organism>
<dbReference type="InterPro" id="IPR036196">
    <property type="entry name" value="Ptyr_pPase_sf"/>
</dbReference>
<evidence type="ECO:0000256" key="4">
    <source>
        <dbReference type="ARBA" id="ARBA00022912"/>
    </source>
</evidence>
<dbReference type="InterPro" id="IPR017867">
    <property type="entry name" value="Tyr_phospatase_low_mol_wt"/>
</dbReference>
<dbReference type="AlphaFoldDB" id="A0A3B1DD09"/>
<feature type="domain" description="Phosphotyrosine protein phosphatase I" evidence="5">
    <location>
        <begin position="2"/>
        <end position="152"/>
    </location>
</feature>
<name>A0A3B1DD09_9ZZZZ</name>
<keyword evidence="3 6" id="KW-0378">Hydrolase</keyword>
<evidence type="ECO:0000256" key="1">
    <source>
        <dbReference type="ARBA" id="ARBA00011063"/>
    </source>
</evidence>
<dbReference type="InterPro" id="IPR023485">
    <property type="entry name" value="Ptyr_pPase"/>
</dbReference>
<dbReference type="EC" id="3.1.3.48" evidence="2"/>
<comment type="similarity">
    <text evidence="1">Belongs to the low molecular weight phosphotyrosine protein phosphatase family.</text>
</comment>
<dbReference type="Gene3D" id="3.40.50.2300">
    <property type="match status" value="1"/>
</dbReference>
<dbReference type="Pfam" id="PF01451">
    <property type="entry name" value="LMWPc"/>
    <property type="match status" value="1"/>
</dbReference>